<gene>
    <name evidence="3" type="ORF">DVH24_036038</name>
</gene>
<proteinExistence type="inferred from homology"/>
<evidence type="ECO:0000256" key="2">
    <source>
        <dbReference type="ARBA" id="ARBA00022793"/>
    </source>
</evidence>
<protein>
    <submittedName>
        <fullName evidence="3">Uncharacterized protein</fullName>
    </submittedName>
</protein>
<dbReference type="GO" id="GO:0016831">
    <property type="term" value="F:carboxy-lyase activity"/>
    <property type="evidence" value="ECO:0007669"/>
    <property type="project" value="UniProtKB-KW"/>
</dbReference>
<dbReference type="EMBL" id="RDQH01000332">
    <property type="protein sequence ID" value="RXH97370.1"/>
    <property type="molecule type" value="Genomic_DNA"/>
</dbReference>
<reference evidence="3 4" key="1">
    <citation type="submission" date="2018-10" db="EMBL/GenBank/DDBJ databases">
        <title>A high-quality apple genome assembly.</title>
        <authorList>
            <person name="Hu J."/>
        </authorList>
    </citation>
    <scope>NUCLEOTIDE SEQUENCE [LARGE SCALE GENOMIC DNA]</scope>
    <source>
        <strain evidence="4">cv. HFTH1</strain>
        <tissue evidence="3">Young leaf</tissue>
    </source>
</reference>
<dbReference type="InterPro" id="IPR051151">
    <property type="entry name" value="Group_II_Decarboxylase"/>
</dbReference>
<dbReference type="AlphaFoldDB" id="A0A498JPJ0"/>
<keyword evidence="2" id="KW-0456">Lyase</keyword>
<keyword evidence="2" id="KW-0210">Decarboxylase</keyword>
<dbReference type="SUPFAM" id="SSF55961">
    <property type="entry name" value="Bet v1-like"/>
    <property type="match status" value="1"/>
</dbReference>
<dbReference type="Proteomes" id="UP000290289">
    <property type="component" value="Chromosome 6"/>
</dbReference>
<accession>A0A498JPJ0</accession>
<evidence type="ECO:0000256" key="1">
    <source>
        <dbReference type="ARBA" id="ARBA00009533"/>
    </source>
</evidence>
<dbReference type="PANTHER" id="PTHR46101">
    <property type="match status" value="1"/>
</dbReference>
<comment type="caution">
    <text evidence="3">The sequence shown here is derived from an EMBL/GenBank/DDBJ whole genome shotgun (WGS) entry which is preliminary data.</text>
</comment>
<dbReference type="PANTHER" id="PTHR46101:SF2">
    <property type="entry name" value="SERINE DECARBOXYLASE"/>
    <property type="match status" value="1"/>
</dbReference>
<comment type="similarity">
    <text evidence="1">Belongs to the group II decarboxylase family.</text>
</comment>
<name>A0A498JPJ0_MALDO</name>
<evidence type="ECO:0000313" key="4">
    <source>
        <dbReference type="Proteomes" id="UP000290289"/>
    </source>
</evidence>
<dbReference type="Gene3D" id="3.30.530.20">
    <property type="match status" value="1"/>
</dbReference>
<dbReference type="STRING" id="3750.A0A498JPJ0"/>
<organism evidence="3 4">
    <name type="scientific">Malus domestica</name>
    <name type="common">Apple</name>
    <name type="synonym">Pyrus malus</name>
    <dbReference type="NCBI Taxonomy" id="3750"/>
    <lineage>
        <taxon>Eukaryota</taxon>
        <taxon>Viridiplantae</taxon>
        <taxon>Streptophyta</taxon>
        <taxon>Embryophyta</taxon>
        <taxon>Tracheophyta</taxon>
        <taxon>Spermatophyta</taxon>
        <taxon>Magnoliopsida</taxon>
        <taxon>eudicotyledons</taxon>
        <taxon>Gunneridae</taxon>
        <taxon>Pentapetalae</taxon>
        <taxon>rosids</taxon>
        <taxon>fabids</taxon>
        <taxon>Rosales</taxon>
        <taxon>Rosaceae</taxon>
        <taxon>Amygdaloideae</taxon>
        <taxon>Maleae</taxon>
        <taxon>Malus</taxon>
    </lineage>
</organism>
<dbReference type="InterPro" id="IPR023393">
    <property type="entry name" value="START-like_dom_sf"/>
</dbReference>
<evidence type="ECO:0000313" key="3">
    <source>
        <dbReference type="EMBL" id="RXH97370.1"/>
    </source>
</evidence>
<sequence>MTQEIVVPVSTMWSEVRRVDNPHAYKHFVKSCHVIKGGGDVGTMREVQVISGCRRTATWKGKKYSSAKISSVGNIHGVLVGREVFSYRILYASRESHYSIFKAAIWDSD</sequence>
<keyword evidence="4" id="KW-1185">Reference proteome</keyword>